<dbReference type="Proteomes" id="UP000235392">
    <property type="component" value="Unassembled WGS sequence"/>
</dbReference>
<dbReference type="AlphaFoldDB" id="A0A2N5TZF0"/>
<accession>A0A2N5TZF0</accession>
<reference evidence="3 4" key="1">
    <citation type="submission" date="2017-11" db="EMBL/GenBank/DDBJ databases">
        <title>De novo assembly and phasing of dikaryotic genomes from two isolates of Puccinia coronata f. sp. avenae, the causal agent of oat crown rust.</title>
        <authorList>
            <person name="Miller M.E."/>
            <person name="Zhang Y."/>
            <person name="Omidvar V."/>
            <person name="Sperschneider J."/>
            <person name="Schwessinger B."/>
            <person name="Raley C."/>
            <person name="Palmer J.M."/>
            <person name="Garnica D."/>
            <person name="Upadhyaya N."/>
            <person name="Rathjen J."/>
            <person name="Taylor J.M."/>
            <person name="Park R.F."/>
            <person name="Dodds P.N."/>
            <person name="Hirsch C.D."/>
            <person name="Kianian S.F."/>
            <person name="Figueroa M."/>
        </authorList>
    </citation>
    <scope>NUCLEOTIDE SEQUENCE [LARGE SCALE GENOMIC DNA]</scope>
    <source>
        <strain evidence="3">12SD80</strain>
    </source>
</reference>
<feature type="compositionally biased region" description="Basic and acidic residues" evidence="1">
    <location>
        <begin position="52"/>
        <end position="64"/>
    </location>
</feature>
<evidence type="ECO:0000313" key="2">
    <source>
        <dbReference type="EMBL" id="PLW15373.1"/>
    </source>
</evidence>
<comment type="caution">
    <text evidence="3">The sequence shown here is derived from an EMBL/GenBank/DDBJ whole genome shotgun (WGS) entry which is preliminary data.</text>
</comment>
<organism evidence="3 4">
    <name type="scientific">Puccinia coronata f. sp. avenae</name>
    <dbReference type="NCBI Taxonomy" id="200324"/>
    <lineage>
        <taxon>Eukaryota</taxon>
        <taxon>Fungi</taxon>
        <taxon>Dikarya</taxon>
        <taxon>Basidiomycota</taxon>
        <taxon>Pucciniomycotina</taxon>
        <taxon>Pucciniomycetes</taxon>
        <taxon>Pucciniales</taxon>
        <taxon>Pucciniaceae</taxon>
        <taxon>Puccinia</taxon>
    </lineage>
</organism>
<dbReference type="EMBL" id="PGCI01000799">
    <property type="protein sequence ID" value="PLW15373.1"/>
    <property type="molecule type" value="Genomic_DNA"/>
</dbReference>
<evidence type="ECO:0000256" key="1">
    <source>
        <dbReference type="SAM" id="MobiDB-lite"/>
    </source>
</evidence>
<evidence type="ECO:0000313" key="3">
    <source>
        <dbReference type="EMBL" id="PLW30886.1"/>
    </source>
</evidence>
<proteinExistence type="predicted"/>
<dbReference type="EMBL" id="PGCI01000283">
    <property type="protein sequence ID" value="PLW30886.1"/>
    <property type="molecule type" value="Genomic_DNA"/>
</dbReference>
<gene>
    <name evidence="3" type="ORF">PCASD_15475</name>
    <name evidence="2" type="ORF">PCASD_19976</name>
</gene>
<feature type="region of interest" description="Disordered" evidence="1">
    <location>
        <begin position="137"/>
        <end position="184"/>
    </location>
</feature>
<protein>
    <submittedName>
        <fullName evidence="3">Uncharacterized protein</fullName>
    </submittedName>
</protein>
<name>A0A2N5TZF0_9BASI</name>
<evidence type="ECO:0000313" key="4">
    <source>
        <dbReference type="Proteomes" id="UP000235392"/>
    </source>
</evidence>
<feature type="region of interest" description="Disordered" evidence="1">
    <location>
        <begin position="43"/>
        <end position="122"/>
    </location>
</feature>
<feature type="compositionally biased region" description="Low complexity" evidence="1">
    <location>
        <begin position="99"/>
        <end position="122"/>
    </location>
</feature>
<sequence length="184" mass="19241">MAIGIIQPFVVLKELGPPIVHLHTPKISSMCLLDPYGAHSSGFRHANSHNPNPKDGRYPGDKSGRKSHGPSKSLPASVGPSQKNRVEWRATPLCSQMRGARGAPAPGAHFGAPPASAPSTAKSLVVPRWGAACYTTAGHEKEDSSSYRDQGAGSKANCIDRRGAPGLRQDAVAEAPRPAVPSEG</sequence>